<keyword evidence="1" id="KW-1133">Transmembrane helix</keyword>
<reference evidence="2" key="2">
    <citation type="submission" date="2021-10" db="EMBL/GenBank/DDBJ databases">
        <title>Collection of gut derived symbiotic bacterial strains cultured from healthy donors.</title>
        <authorList>
            <person name="Lin H."/>
            <person name="Littmann E."/>
            <person name="Kohout C."/>
            <person name="Pamer E.G."/>
        </authorList>
    </citation>
    <scope>NUCLEOTIDE SEQUENCE</scope>
    <source>
        <strain evidence="2">DFI.2.94</strain>
    </source>
</reference>
<name>A0A3R5ZLQ4_PARDI</name>
<feature type="transmembrane region" description="Helical" evidence="1">
    <location>
        <begin position="43"/>
        <end position="61"/>
    </location>
</feature>
<gene>
    <name evidence="3" type="ORF">GKD59_01070</name>
    <name evidence="2" type="ORF">LI194_09745</name>
    <name evidence="4" type="ORF">P2T59_16960</name>
</gene>
<dbReference type="EMBL" id="JAJCNI010000010">
    <property type="protein sequence ID" value="MCB6518076.1"/>
    <property type="molecule type" value="Genomic_DNA"/>
</dbReference>
<reference evidence="3 5" key="1">
    <citation type="journal article" date="2019" name="Nat. Med.">
        <title>A library of human gut bacterial isolates paired with longitudinal multiomics data enables mechanistic microbiome research.</title>
        <authorList>
            <person name="Poyet M."/>
            <person name="Groussin M."/>
            <person name="Gibbons S.M."/>
            <person name="Avila-Pacheco J."/>
            <person name="Jiang X."/>
            <person name="Kearney S.M."/>
            <person name="Perrotta A.R."/>
            <person name="Berdy B."/>
            <person name="Zhao S."/>
            <person name="Lieberman T.D."/>
            <person name="Swanson P.K."/>
            <person name="Smith M."/>
            <person name="Roesemann S."/>
            <person name="Alexander J.E."/>
            <person name="Rich S.A."/>
            <person name="Livny J."/>
            <person name="Vlamakis H."/>
            <person name="Clish C."/>
            <person name="Bullock K."/>
            <person name="Deik A."/>
            <person name="Scott J."/>
            <person name="Pierce K.A."/>
            <person name="Xavier R.J."/>
            <person name="Alm E.J."/>
        </authorList>
    </citation>
    <scope>NUCLEOTIDE SEQUENCE [LARGE SCALE GENOMIC DNA]</scope>
    <source>
        <strain evidence="3 5">BIOML-A41</strain>
    </source>
</reference>
<organism evidence="3 5">
    <name type="scientific">Parabacteroides distasonis</name>
    <dbReference type="NCBI Taxonomy" id="823"/>
    <lineage>
        <taxon>Bacteria</taxon>
        <taxon>Pseudomonadati</taxon>
        <taxon>Bacteroidota</taxon>
        <taxon>Bacteroidia</taxon>
        <taxon>Bacteroidales</taxon>
        <taxon>Tannerellaceae</taxon>
        <taxon>Parabacteroides</taxon>
    </lineage>
</organism>
<evidence type="ECO:0000313" key="4">
    <source>
        <dbReference type="EMBL" id="WET63376.1"/>
    </source>
</evidence>
<evidence type="ECO:0000313" key="5">
    <source>
        <dbReference type="Proteomes" id="UP000463337"/>
    </source>
</evidence>
<evidence type="ECO:0000313" key="2">
    <source>
        <dbReference type="EMBL" id="MCB6518076.1"/>
    </source>
</evidence>
<keyword evidence="1" id="KW-0812">Transmembrane</keyword>
<dbReference type="Proteomes" id="UP001221009">
    <property type="component" value="Chromosome"/>
</dbReference>
<feature type="transmembrane region" description="Helical" evidence="1">
    <location>
        <begin position="7"/>
        <end position="31"/>
    </location>
</feature>
<keyword evidence="1" id="KW-0472">Membrane</keyword>
<evidence type="ECO:0000313" key="3">
    <source>
        <dbReference type="EMBL" id="MRY56530.1"/>
    </source>
</evidence>
<evidence type="ECO:0000256" key="1">
    <source>
        <dbReference type="SAM" id="Phobius"/>
    </source>
</evidence>
<proteinExistence type="predicted"/>
<dbReference type="Proteomes" id="UP000463337">
    <property type="component" value="Unassembled WGS sequence"/>
</dbReference>
<sequence length="109" mass="12936">MNAWRKITHVVIFIAVFAAIVAVVMLLWNALIPSITGWTTINYWQAAGLMVLTRLLFGGPWHHFGFMGNRNVNWRKEHRRFHERMGHVSLEEKKAFIRRWMNGFNEEKE</sequence>
<dbReference type="EMBL" id="WKLT01000001">
    <property type="protein sequence ID" value="MRY56530.1"/>
    <property type="molecule type" value="Genomic_DNA"/>
</dbReference>
<dbReference type="EMBL" id="CP120353">
    <property type="protein sequence ID" value="WET63376.1"/>
    <property type="molecule type" value="Genomic_DNA"/>
</dbReference>
<dbReference type="RefSeq" id="WP_048926935.1">
    <property type="nucleotide sequence ID" value="NZ_AP019729.1"/>
</dbReference>
<protein>
    <submittedName>
        <fullName evidence="3">Uncharacterized protein</fullName>
    </submittedName>
</protein>
<dbReference type="AlphaFoldDB" id="A0A3R5ZLQ4"/>
<accession>A0A3R5ZLQ4</accession>
<reference evidence="4" key="3">
    <citation type="submission" date="2023-03" db="EMBL/GenBank/DDBJ databases">
        <title>Parabacteroides distasonis, a bacteria resistant against UC.</title>
        <authorList>
            <person name="Dai W."/>
        </authorList>
    </citation>
    <scope>NUCLEOTIDE SEQUENCE</scope>
    <source>
        <strain evidence="4">F1-28</strain>
    </source>
</reference>
<dbReference type="Proteomes" id="UP001198806">
    <property type="component" value="Unassembled WGS sequence"/>
</dbReference>